<evidence type="ECO:0000313" key="3">
    <source>
        <dbReference type="EMBL" id="ORY54315.1"/>
    </source>
</evidence>
<dbReference type="Proteomes" id="UP000193920">
    <property type="component" value="Unassembled WGS sequence"/>
</dbReference>
<reference evidence="3 4" key="1">
    <citation type="submission" date="2016-08" db="EMBL/GenBank/DDBJ databases">
        <title>A Parts List for Fungal Cellulosomes Revealed by Comparative Genomics.</title>
        <authorList>
            <consortium name="DOE Joint Genome Institute"/>
            <person name="Haitjema C.H."/>
            <person name="Gilmore S.P."/>
            <person name="Henske J.K."/>
            <person name="Solomon K.V."/>
            <person name="De Groot R."/>
            <person name="Kuo A."/>
            <person name="Mondo S.J."/>
            <person name="Salamov A.A."/>
            <person name="Labutti K."/>
            <person name="Zhao Z."/>
            <person name="Chiniquy J."/>
            <person name="Barry K."/>
            <person name="Brewer H.M."/>
            <person name="Purvine S.O."/>
            <person name="Wright A.T."/>
            <person name="Boxma B."/>
            <person name="Van Alen T."/>
            <person name="Hackstein J.H."/>
            <person name="Baker S.E."/>
            <person name="Grigoriev I.V."/>
            <person name="O'Malley M.A."/>
        </authorList>
    </citation>
    <scope>NUCLEOTIDE SEQUENCE [LARGE SCALE GENOMIC DNA]</scope>
    <source>
        <strain evidence="3 4">G1</strain>
    </source>
</reference>
<feature type="region of interest" description="Disordered" evidence="2">
    <location>
        <begin position="200"/>
        <end position="225"/>
    </location>
</feature>
<feature type="coiled-coil region" evidence="1">
    <location>
        <begin position="421"/>
        <end position="455"/>
    </location>
</feature>
<protein>
    <submittedName>
        <fullName evidence="3">Uncharacterized protein</fullName>
    </submittedName>
</protein>
<feature type="region of interest" description="Disordered" evidence="2">
    <location>
        <begin position="79"/>
        <end position="122"/>
    </location>
</feature>
<proteinExistence type="predicted"/>
<feature type="compositionally biased region" description="Low complexity" evidence="2">
    <location>
        <begin position="82"/>
        <end position="101"/>
    </location>
</feature>
<dbReference type="OrthoDB" id="10559906at2759"/>
<dbReference type="AlphaFoldDB" id="A0A1Y2D6V4"/>
<evidence type="ECO:0000313" key="4">
    <source>
        <dbReference type="Proteomes" id="UP000193920"/>
    </source>
</evidence>
<keyword evidence="4" id="KW-1185">Reference proteome</keyword>
<gene>
    <name evidence="3" type="ORF">LY90DRAFT_277521</name>
</gene>
<feature type="region of interest" description="Disordered" evidence="2">
    <location>
        <begin position="250"/>
        <end position="292"/>
    </location>
</feature>
<name>A0A1Y2D6V4_9FUNG</name>
<feature type="compositionally biased region" description="Basic and acidic residues" evidence="2">
    <location>
        <begin position="251"/>
        <end position="260"/>
    </location>
</feature>
<evidence type="ECO:0000256" key="2">
    <source>
        <dbReference type="SAM" id="MobiDB-lite"/>
    </source>
</evidence>
<evidence type="ECO:0000256" key="1">
    <source>
        <dbReference type="SAM" id="Coils"/>
    </source>
</evidence>
<dbReference type="EMBL" id="MCOG01000086">
    <property type="protein sequence ID" value="ORY54315.1"/>
    <property type="molecule type" value="Genomic_DNA"/>
</dbReference>
<keyword evidence="1" id="KW-0175">Coiled coil</keyword>
<sequence length="472" mass="54122">MENEKKVKSLNDESANYLLNKYTNSLLKESIEKNLSEIKSTPTALSLSPSTSQLSSVNLDFNKTNDNSQSSKKIYQFITGDSKSPSSTTKSNSISFNSNDSSKTKNSLTNHHSISHLKYPMSYQKKKSIPSSEFTQNSKEYDDFEDDDLSFRINSDDDDEIKIQQQNEMLKELDEDIKILELLPQSIKIKTVNKENDINNIPIINSSHPSSIPILSNSKHSNEKSINNISSSSTFSSVYPKSTFLQNTKKSNTEAFKEPSTKSSSSLMFNPSKEDTSNSSNKPTTFNDMESINKRENSIDDKTILNTFTVVFDNISSLTTKIDLLTEIMDKNEEKQQQQYNLDMNQINFELFEIKQKVGQSMKKLQQEITPILQALKEKNKKEKDENKIKFDEKKTVQPSLLSEKEKAEILLEQEAIKTKNEYLEQNLSIMRSKIKNFSKENQILKKNLDTISTRLPYIFFFHLITLVSYYS</sequence>
<accession>A0A1Y2D6V4</accession>
<feature type="compositionally biased region" description="Polar residues" evidence="2">
    <location>
        <begin position="277"/>
        <end position="290"/>
    </location>
</feature>
<comment type="caution">
    <text evidence="3">The sequence shown here is derived from an EMBL/GenBank/DDBJ whole genome shotgun (WGS) entry which is preliminary data.</text>
</comment>
<organism evidence="3 4">
    <name type="scientific">Neocallimastix californiae</name>
    <dbReference type="NCBI Taxonomy" id="1754190"/>
    <lineage>
        <taxon>Eukaryota</taxon>
        <taxon>Fungi</taxon>
        <taxon>Fungi incertae sedis</taxon>
        <taxon>Chytridiomycota</taxon>
        <taxon>Chytridiomycota incertae sedis</taxon>
        <taxon>Neocallimastigomycetes</taxon>
        <taxon>Neocallimastigales</taxon>
        <taxon>Neocallimastigaceae</taxon>
        <taxon>Neocallimastix</taxon>
    </lineage>
</organism>